<keyword evidence="3 6" id="KW-0812">Transmembrane</keyword>
<keyword evidence="5 6" id="KW-0472">Membrane</keyword>
<comment type="subcellular location">
    <subcellularLocation>
        <location evidence="1">Cell membrane</location>
        <topology evidence="1">Multi-pass membrane protein</topology>
    </subcellularLocation>
</comment>
<keyword evidence="2" id="KW-1003">Cell membrane</keyword>
<dbReference type="Pfam" id="PF03553">
    <property type="entry name" value="Na_H_antiporter"/>
    <property type="match status" value="1"/>
</dbReference>
<keyword evidence="4 6" id="KW-1133">Transmembrane helix</keyword>
<gene>
    <name evidence="8" type="ORF">MM50RIKEN_17620</name>
</gene>
<evidence type="ECO:0000256" key="3">
    <source>
        <dbReference type="ARBA" id="ARBA00022692"/>
    </source>
</evidence>
<dbReference type="EMBL" id="AP023418">
    <property type="protein sequence ID" value="BCK81999.1"/>
    <property type="molecule type" value="Genomic_DNA"/>
</dbReference>
<evidence type="ECO:0000313" key="9">
    <source>
        <dbReference type="Proteomes" id="UP000681035"/>
    </source>
</evidence>
<dbReference type="GO" id="GO:0005886">
    <property type="term" value="C:plasma membrane"/>
    <property type="evidence" value="ECO:0007669"/>
    <property type="project" value="UniProtKB-SubCell"/>
</dbReference>
<evidence type="ECO:0000256" key="4">
    <source>
        <dbReference type="ARBA" id="ARBA00022989"/>
    </source>
</evidence>
<dbReference type="PANTHER" id="PTHR43478:SF1">
    <property type="entry name" value="NA+_H+ ANTIPORTER NHAC-LIKE C-TERMINAL DOMAIN-CONTAINING PROTEIN"/>
    <property type="match status" value="1"/>
</dbReference>
<feature type="transmembrane region" description="Helical" evidence="6">
    <location>
        <begin position="534"/>
        <end position="557"/>
    </location>
</feature>
<dbReference type="Proteomes" id="UP000681035">
    <property type="component" value="Chromosome"/>
</dbReference>
<feature type="transmembrane region" description="Helical" evidence="6">
    <location>
        <begin position="346"/>
        <end position="366"/>
    </location>
</feature>
<evidence type="ECO:0000256" key="6">
    <source>
        <dbReference type="SAM" id="Phobius"/>
    </source>
</evidence>
<protein>
    <submittedName>
        <fullName evidence="8">Na+/H+ antiporter</fullName>
    </submittedName>
</protein>
<evidence type="ECO:0000256" key="5">
    <source>
        <dbReference type="ARBA" id="ARBA00023136"/>
    </source>
</evidence>
<reference evidence="8" key="1">
    <citation type="submission" date="2020-09" db="EMBL/GenBank/DDBJ databases">
        <title>New species isolated from human feces.</title>
        <authorList>
            <person name="Kitahara M."/>
            <person name="Shigeno Y."/>
            <person name="Shime M."/>
            <person name="Matsumoto Y."/>
            <person name="Nakamura S."/>
            <person name="Motooka D."/>
            <person name="Fukuoka S."/>
            <person name="Nishikawa H."/>
            <person name="Benno Y."/>
        </authorList>
    </citation>
    <scope>NUCLEOTIDE SEQUENCE</scope>
    <source>
        <strain evidence="8">MM50</strain>
    </source>
</reference>
<feature type="transmembrane region" description="Helical" evidence="6">
    <location>
        <begin position="304"/>
        <end position="326"/>
    </location>
</feature>
<name>A0A810Q0Y7_9FIRM</name>
<evidence type="ECO:0000259" key="7">
    <source>
        <dbReference type="Pfam" id="PF03553"/>
    </source>
</evidence>
<dbReference type="InterPro" id="IPR018461">
    <property type="entry name" value="Na/H_Antiport_NhaC-like_C"/>
</dbReference>
<dbReference type="KEGG" id="vcop:MM50RIKEN_17620"/>
<accession>A0A810Q0Y7</accession>
<dbReference type="PANTHER" id="PTHR43478">
    <property type="entry name" value="NA+/H+ ANTIPORTER-RELATED"/>
    <property type="match status" value="1"/>
</dbReference>
<feature type="transmembrane region" description="Helical" evidence="6">
    <location>
        <begin position="48"/>
        <end position="68"/>
    </location>
</feature>
<feature type="transmembrane region" description="Helical" evidence="6">
    <location>
        <begin position="386"/>
        <end position="405"/>
    </location>
</feature>
<keyword evidence="9" id="KW-1185">Reference proteome</keyword>
<feature type="transmembrane region" description="Helical" evidence="6">
    <location>
        <begin position="240"/>
        <end position="259"/>
    </location>
</feature>
<dbReference type="AlphaFoldDB" id="A0A810Q0Y7"/>
<feature type="transmembrane region" description="Helical" evidence="6">
    <location>
        <begin position="425"/>
        <end position="443"/>
    </location>
</feature>
<feature type="transmembrane region" description="Helical" evidence="6">
    <location>
        <begin position="7"/>
        <end position="28"/>
    </location>
</feature>
<evidence type="ECO:0000256" key="1">
    <source>
        <dbReference type="ARBA" id="ARBA00004651"/>
    </source>
</evidence>
<feature type="transmembrane region" description="Helical" evidence="6">
    <location>
        <begin position="113"/>
        <end position="132"/>
    </location>
</feature>
<feature type="transmembrane region" description="Helical" evidence="6">
    <location>
        <begin position="512"/>
        <end position="528"/>
    </location>
</feature>
<feature type="transmembrane region" description="Helical" evidence="6">
    <location>
        <begin position="75"/>
        <end position="93"/>
    </location>
</feature>
<organism evidence="8 9">
    <name type="scientific">Vescimonas coprocola</name>
    <dbReference type="NCBI Taxonomy" id="2714355"/>
    <lineage>
        <taxon>Bacteria</taxon>
        <taxon>Bacillati</taxon>
        <taxon>Bacillota</taxon>
        <taxon>Clostridia</taxon>
        <taxon>Eubacteriales</taxon>
        <taxon>Oscillospiraceae</taxon>
        <taxon>Vescimonas</taxon>
    </lineage>
</organism>
<proteinExistence type="predicted"/>
<feature type="domain" description="Na+/H+ antiporter NhaC-like C-terminal" evidence="7">
    <location>
        <begin position="210"/>
        <end position="530"/>
    </location>
</feature>
<feature type="transmembrane region" description="Helical" evidence="6">
    <location>
        <begin position="153"/>
        <end position="172"/>
    </location>
</feature>
<evidence type="ECO:0000256" key="2">
    <source>
        <dbReference type="ARBA" id="ARBA00022475"/>
    </source>
</evidence>
<sequence>MEKKRTKIAYFTAVGVFLVLLVVLGLTYRETPLPTLEVEGEPVLADTPFAGTFWSLLPPIVAIVLALISKEVYSSLFLGCLVGALLYAQFAPWDTIVALVGADYGIVSVLADSGNMGIIVFLVTLGIMVDLMNKGGGSEAFGRWASKTVKTRCAAQLLTMLLGVLIFIDDYFNCLTVGAVMRPVTESHKISRAKLAYLIDATAAPVCMIAPVSSWAAAVSGYVQSDAVNGIEMFIKQIPWNYYCLLTLVMIVVLSVMNIDYGSMLTHEYNAQVKDDLFTTPERPFEGADDYEKPARGRSSVLDLLLPVVALIVVCIVSLIWSGGYYDGESEYFHDFVGAFSNSSSGMALALGGLMGMLFTVVYFWLRGAISFEKSMESVPQGFIQMIAPILILTFAWTLCSFTRFGMYSAVFVKNAMAGAGDLKVFLPAVIFLIGCAIGFATGTSWGTIGIMAPIVVSVFNYDVEPVLCTIGLAAACSGGVMGDHCSPISDTTIMASAGAHCFHLNHVFTQLPYALTASGVAFVSFIIAGLVQSVWLCLAIAVALMIGTLLVIRAIVSRRHAGIFQEMAQASQQLLHR</sequence>
<dbReference type="RefSeq" id="WP_213540624.1">
    <property type="nucleotide sequence ID" value="NZ_AP023418.1"/>
</dbReference>
<evidence type="ECO:0000313" key="8">
    <source>
        <dbReference type="EMBL" id="BCK81999.1"/>
    </source>
</evidence>